<dbReference type="EMBL" id="JADAQX010001855">
    <property type="protein sequence ID" value="KAF8817715.1"/>
    <property type="molecule type" value="Genomic_DNA"/>
</dbReference>
<proteinExistence type="predicted"/>
<feature type="compositionally biased region" description="Polar residues" evidence="1">
    <location>
        <begin position="95"/>
        <end position="106"/>
    </location>
</feature>
<name>A0ABQ7J3P5_9APIC</name>
<evidence type="ECO:0000313" key="3">
    <source>
        <dbReference type="Proteomes" id="UP000823046"/>
    </source>
</evidence>
<feature type="non-terminal residue" evidence="2">
    <location>
        <position position="323"/>
    </location>
</feature>
<evidence type="ECO:0000256" key="1">
    <source>
        <dbReference type="SAM" id="MobiDB-lite"/>
    </source>
</evidence>
<protein>
    <submittedName>
        <fullName evidence="2">Uncharacterized protein</fullName>
    </submittedName>
</protein>
<keyword evidence="3" id="KW-1185">Reference proteome</keyword>
<organism evidence="2 3">
    <name type="scientific">Cardiosporidium cionae</name>
    <dbReference type="NCBI Taxonomy" id="476202"/>
    <lineage>
        <taxon>Eukaryota</taxon>
        <taxon>Sar</taxon>
        <taxon>Alveolata</taxon>
        <taxon>Apicomplexa</taxon>
        <taxon>Aconoidasida</taxon>
        <taxon>Nephromycida</taxon>
        <taxon>Cardiosporidium</taxon>
    </lineage>
</organism>
<feature type="region of interest" description="Disordered" evidence="1">
    <location>
        <begin position="95"/>
        <end position="136"/>
    </location>
</feature>
<sequence>MTLLELSRHCTAFSSGENSSSTGRSDSRQLCLSNSSTLVWNKIRKAKPLCVGAPPTRFTNPSISNYSPQCNQSKVDKDRSSLVIRSSFVSNMTTCLPNTGGTTQSPGDAERSNKNNKNHTKITPTHRKNVTPNTSSIPSVLPNVRDFDDPLFPSFRDLTLSNELIKRIRHSAGCHYIGDNSIDLNCENFQTTSKILPRLGLGEKLNWRASRCYCPKCCMSQGYRNVGKISRGVPVSIASLPFGWSRYALHVDEDISDLISSWHVSYHGTTLESLRMIVKDGCLKVPDNREVFVREGHIPDLFYIFTSPSVIYAGFGLYASPFK</sequence>
<feature type="compositionally biased region" description="Basic residues" evidence="1">
    <location>
        <begin position="114"/>
        <end position="129"/>
    </location>
</feature>
<comment type="caution">
    <text evidence="2">The sequence shown here is derived from an EMBL/GenBank/DDBJ whole genome shotgun (WGS) entry which is preliminary data.</text>
</comment>
<gene>
    <name evidence="2" type="ORF">IE077_000640</name>
</gene>
<dbReference type="Proteomes" id="UP000823046">
    <property type="component" value="Unassembled WGS sequence"/>
</dbReference>
<accession>A0ABQ7J3P5</accession>
<reference evidence="2 3" key="1">
    <citation type="journal article" date="2020" name="bioRxiv">
        <title>Metabolic contributions of an alphaproteobacterial endosymbiont in the apicomplexan Cardiosporidium cionae.</title>
        <authorList>
            <person name="Hunter E.S."/>
            <person name="Paight C.J."/>
            <person name="Lane C.E."/>
        </authorList>
    </citation>
    <scope>NUCLEOTIDE SEQUENCE [LARGE SCALE GENOMIC DNA]</scope>
    <source>
        <strain evidence="2">ESH_2018</strain>
    </source>
</reference>
<evidence type="ECO:0000313" key="2">
    <source>
        <dbReference type="EMBL" id="KAF8817715.1"/>
    </source>
</evidence>